<name>A0AAD3R8R5_LATJO</name>
<reference evidence="3" key="1">
    <citation type="submission" date="2022-08" db="EMBL/GenBank/DDBJ databases">
        <title>Genome sequencing of akame (Lates japonicus).</title>
        <authorList>
            <person name="Hashiguchi Y."/>
            <person name="Takahashi H."/>
        </authorList>
    </citation>
    <scope>NUCLEOTIDE SEQUENCE</scope>
    <source>
        <strain evidence="3">Kochi</strain>
    </source>
</reference>
<evidence type="ECO:0008006" key="5">
    <source>
        <dbReference type="Google" id="ProtNLM"/>
    </source>
</evidence>
<evidence type="ECO:0000256" key="2">
    <source>
        <dbReference type="SAM" id="SignalP"/>
    </source>
</evidence>
<gene>
    <name evidence="3" type="ORF">AKAME5_002992100</name>
</gene>
<sequence length="190" mass="20622">MILLWVTLVVLHQVYSLVPVVTVQLGEPVTLTCPLPNVEISGRQIHWNSEIKPYCRSESTFGSSSSRRPADSTVFVLSESENKIAVQEITEQTGSSGLTAPRIAIVCLAISVIGNIVFICCRIQRAVCVKAAVSLHKNSGSLKSQQRHEDMLVYSAVIFTMMKAGGGAIKDGKAAERERIYAAVKSFGLD</sequence>
<keyword evidence="4" id="KW-1185">Reference proteome</keyword>
<feature type="signal peptide" evidence="2">
    <location>
        <begin position="1"/>
        <end position="16"/>
    </location>
</feature>
<keyword evidence="1" id="KW-0812">Transmembrane</keyword>
<organism evidence="3 4">
    <name type="scientific">Lates japonicus</name>
    <name type="common">Japanese lates</name>
    <dbReference type="NCBI Taxonomy" id="270547"/>
    <lineage>
        <taxon>Eukaryota</taxon>
        <taxon>Metazoa</taxon>
        <taxon>Chordata</taxon>
        <taxon>Craniata</taxon>
        <taxon>Vertebrata</taxon>
        <taxon>Euteleostomi</taxon>
        <taxon>Actinopterygii</taxon>
        <taxon>Neopterygii</taxon>
        <taxon>Teleostei</taxon>
        <taxon>Neoteleostei</taxon>
        <taxon>Acanthomorphata</taxon>
        <taxon>Carangaria</taxon>
        <taxon>Carangaria incertae sedis</taxon>
        <taxon>Centropomidae</taxon>
        <taxon>Lates</taxon>
    </lineage>
</organism>
<proteinExistence type="predicted"/>
<feature type="chain" id="PRO_5042041006" description="Ig-like domain-containing protein" evidence="2">
    <location>
        <begin position="17"/>
        <end position="190"/>
    </location>
</feature>
<feature type="transmembrane region" description="Helical" evidence="1">
    <location>
        <begin position="103"/>
        <end position="121"/>
    </location>
</feature>
<evidence type="ECO:0000256" key="1">
    <source>
        <dbReference type="SAM" id="Phobius"/>
    </source>
</evidence>
<dbReference type="EMBL" id="BRZM01008153">
    <property type="protein sequence ID" value="GLD59115.1"/>
    <property type="molecule type" value="Genomic_DNA"/>
</dbReference>
<keyword evidence="2" id="KW-0732">Signal</keyword>
<dbReference type="AlphaFoldDB" id="A0AAD3R8R5"/>
<protein>
    <recommendedName>
        <fullName evidence="5">Ig-like domain-containing protein</fullName>
    </recommendedName>
</protein>
<dbReference type="Proteomes" id="UP001279410">
    <property type="component" value="Unassembled WGS sequence"/>
</dbReference>
<comment type="caution">
    <text evidence="3">The sequence shown here is derived from an EMBL/GenBank/DDBJ whole genome shotgun (WGS) entry which is preliminary data.</text>
</comment>
<accession>A0AAD3R8R5</accession>
<evidence type="ECO:0000313" key="3">
    <source>
        <dbReference type="EMBL" id="GLD59115.1"/>
    </source>
</evidence>
<keyword evidence="1" id="KW-0472">Membrane</keyword>
<evidence type="ECO:0000313" key="4">
    <source>
        <dbReference type="Proteomes" id="UP001279410"/>
    </source>
</evidence>
<keyword evidence="1" id="KW-1133">Transmembrane helix</keyword>